<keyword evidence="3" id="KW-1185">Reference proteome</keyword>
<gene>
    <name evidence="2" type="ORF">PCOR1329_LOCUS16399</name>
</gene>
<dbReference type="Proteomes" id="UP001189429">
    <property type="component" value="Unassembled WGS sequence"/>
</dbReference>
<dbReference type="EMBL" id="CAUYUJ010005021">
    <property type="protein sequence ID" value="CAK0811960.1"/>
    <property type="molecule type" value="Genomic_DNA"/>
</dbReference>
<evidence type="ECO:0000313" key="3">
    <source>
        <dbReference type="Proteomes" id="UP001189429"/>
    </source>
</evidence>
<evidence type="ECO:0000313" key="2">
    <source>
        <dbReference type="EMBL" id="CAK0811960.1"/>
    </source>
</evidence>
<comment type="caution">
    <text evidence="2">The sequence shown here is derived from an EMBL/GenBank/DDBJ whole genome shotgun (WGS) entry which is preliminary data.</text>
</comment>
<reference evidence="2" key="1">
    <citation type="submission" date="2023-10" db="EMBL/GenBank/DDBJ databases">
        <authorList>
            <person name="Chen Y."/>
            <person name="Shah S."/>
            <person name="Dougan E. K."/>
            <person name="Thang M."/>
            <person name="Chan C."/>
        </authorList>
    </citation>
    <scope>NUCLEOTIDE SEQUENCE [LARGE SCALE GENOMIC DNA]</scope>
</reference>
<feature type="compositionally biased region" description="Basic and acidic residues" evidence="1">
    <location>
        <begin position="307"/>
        <end position="340"/>
    </location>
</feature>
<feature type="region of interest" description="Disordered" evidence="1">
    <location>
        <begin position="221"/>
        <end position="245"/>
    </location>
</feature>
<evidence type="ECO:0000256" key="1">
    <source>
        <dbReference type="SAM" id="MobiDB-lite"/>
    </source>
</evidence>
<name>A0ABN9QZU7_9DINO</name>
<protein>
    <submittedName>
        <fullName evidence="2">Uncharacterized protein</fullName>
    </submittedName>
</protein>
<proteinExistence type="predicted"/>
<feature type="region of interest" description="Disordered" evidence="1">
    <location>
        <begin position="307"/>
        <end position="374"/>
    </location>
</feature>
<organism evidence="2 3">
    <name type="scientific">Prorocentrum cordatum</name>
    <dbReference type="NCBI Taxonomy" id="2364126"/>
    <lineage>
        <taxon>Eukaryota</taxon>
        <taxon>Sar</taxon>
        <taxon>Alveolata</taxon>
        <taxon>Dinophyceae</taxon>
        <taxon>Prorocentrales</taxon>
        <taxon>Prorocentraceae</taxon>
        <taxon>Prorocentrum</taxon>
    </lineage>
</organism>
<sequence>MARDGLLHGARGRSRAERSAACWRAREAADAAVAKLSSRLADAQGLIPALELDLDVVAPGFGGGELKRRLRLIMPVLAAGIAGVRAAGSARARRNLAAHNFDISAEIIGGASQRELNQLQRAGRSGSACAAVGAAGGGAALRAEAPVFFPGAEHWEPLRDQALAVTGLRCHCGTVVFSSWEPIVLDGGAFAVNHLSEENGDGSNGSVVKENAEADTLSAGSGFVASDLPTGGVPPPPPVDGSEEGIAATDGAQVIAQEVPDTGEGVFPERGLGDKGGVLSPLVSAFGRGGGVRGVPFTIAPGACRKECNDLDGEDRSAGSSGYRDRRGDPVKNRKNEVVRRSLGNSDPGLKAPPCAVSKTSGIGPPRKVECQQQ</sequence>
<accession>A0ABN9QZU7</accession>